<reference evidence="3" key="1">
    <citation type="submission" date="2023-06" db="EMBL/GenBank/DDBJ databases">
        <title>Genomic of Agaribacillus aureum.</title>
        <authorList>
            <person name="Wang G."/>
        </authorList>
    </citation>
    <scope>NUCLEOTIDE SEQUENCE</scope>
    <source>
        <strain evidence="3">BMA12</strain>
    </source>
</reference>
<dbReference type="InterPro" id="IPR013762">
    <property type="entry name" value="Integrase-like_cat_sf"/>
</dbReference>
<keyword evidence="1" id="KW-0233">DNA recombination</keyword>
<comment type="caution">
    <text evidence="3">The sequence shown here is derived from an EMBL/GenBank/DDBJ whole genome shotgun (WGS) entry which is preliminary data.</text>
</comment>
<dbReference type="Gene3D" id="1.10.443.10">
    <property type="entry name" value="Intergrase catalytic core"/>
    <property type="match status" value="1"/>
</dbReference>
<dbReference type="InterPro" id="IPR002104">
    <property type="entry name" value="Integrase_catalytic"/>
</dbReference>
<organism evidence="3 4">
    <name type="scientific">Agaribacillus aureus</name>
    <dbReference type="NCBI Taxonomy" id="3051825"/>
    <lineage>
        <taxon>Bacteria</taxon>
        <taxon>Pseudomonadati</taxon>
        <taxon>Bacteroidota</taxon>
        <taxon>Cytophagia</taxon>
        <taxon>Cytophagales</taxon>
        <taxon>Splendidivirgaceae</taxon>
        <taxon>Agaribacillus</taxon>
    </lineage>
</organism>
<keyword evidence="4" id="KW-1185">Reference proteome</keyword>
<protein>
    <submittedName>
        <fullName evidence="3">Tyrosine-type recombinase/integrase</fullName>
    </submittedName>
</protein>
<feature type="domain" description="Tyr recombinase" evidence="2">
    <location>
        <begin position="1"/>
        <end position="61"/>
    </location>
</feature>
<dbReference type="PROSITE" id="PS51898">
    <property type="entry name" value="TYR_RECOMBINASE"/>
    <property type="match status" value="1"/>
</dbReference>
<gene>
    <name evidence="3" type="ORF">QQ020_31430</name>
</gene>
<dbReference type="SUPFAM" id="SSF56349">
    <property type="entry name" value="DNA breaking-rejoining enzymes"/>
    <property type="match status" value="1"/>
</dbReference>
<dbReference type="Pfam" id="PF00589">
    <property type="entry name" value="Phage_integrase"/>
    <property type="match status" value="1"/>
</dbReference>
<dbReference type="InterPro" id="IPR011010">
    <property type="entry name" value="DNA_brk_join_enz"/>
</dbReference>
<dbReference type="Proteomes" id="UP001172083">
    <property type="component" value="Unassembled WGS sequence"/>
</dbReference>
<dbReference type="RefSeq" id="WP_346761955.1">
    <property type="nucleotide sequence ID" value="NZ_JAUJEB010000009.1"/>
</dbReference>
<accession>A0ABT8LGC8</accession>
<dbReference type="EMBL" id="JAUJEB010000009">
    <property type="protein sequence ID" value="MDN5216623.1"/>
    <property type="molecule type" value="Genomic_DNA"/>
</dbReference>
<name>A0ABT8LGC8_9BACT</name>
<evidence type="ECO:0000259" key="2">
    <source>
        <dbReference type="PROSITE" id="PS51898"/>
    </source>
</evidence>
<evidence type="ECO:0000313" key="3">
    <source>
        <dbReference type="EMBL" id="MDN5216623.1"/>
    </source>
</evidence>
<sequence length="61" mass="6869">MNIIKKISASTLRNSFATHLLEDSVSLRYVQVLLECNSSKTIGIYTHVANTNMNFIKNPLD</sequence>
<evidence type="ECO:0000256" key="1">
    <source>
        <dbReference type="ARBA" id="ARBA00023172"/>
    </source>
</evidence>
<proteinExistence type="predicted"/>
<evidence type="ECO:0000313" key="4">
    <source>
        <dbReference type="Proteomes" id="UP001172083"/>
    </source>
</evidence>